<dbReference type="OrthoDB" id="7868372at2"/>
<evidence type="ECO:0000256" key="2">
    <source>
        <dbReference type="SAM" id="SignalP"/>
    </source>
</evidence>
<accession>A0A1I0FCK8</accession>
<dbReference type="Pfam" id="PF03938">
    <property type="entry name" value="OmpH"/>
    <property type="match status" value="1"/>
</dbReference>
<feature type="chain" id="PRO_5011526090" evidence="2">
    <location>
        <begin position="22"/>
        <end position="224"/>
    </location>
</feature>
<dbReference type="AlphaFoldDB" id="A0A1I0FCK8"/>
<dbReference type="InterPro" id="IPR005632">
    <property type="entry name" value="Chaperone_Skp"/>
</dbReference>
<dbReference type="RefSeq" id="WP_090734643.1">
    <property type="nucleotide sequence ID" value="NZ_CP177219.1"/>
</dbReference>
<protein>
    <submittedName>
        <fullName evidence="3">Chaperone for outer membrane proteins, Skp family</fullName>
    </submittedName>
</protein>
<keyword evidence="2" id="KW-0732">Signal</keyword>
<evidence type="ECO:0000313" key="4">
    <source>
        <dbReference type="Proteomes" id="UP000199180"/>
    </source>
</evidence>
<reference evidence="3 4" key="1">
    <citation type="submission" date="2016-10" db="EMBL/GenBank/DDBJ databases">
        <authorList>
            <person name="de Groot N.N."/>
        </authorList>
    </citation>
    <scope>NUCLEOTIDE SEQUENCE [LARGE SCALE GENOMIC DNA]</scope>
    <source>
        <strain evidence="3 4">DSM 17862</strain>
    </source>
</reference>
<dbReference type="Proteomes" id="UP000199180">
    <property type="component" value="Unassembled WGS sequence"/>
</dbReference>
<dbReference type="InterPro" id="IPR024930">
    <property type="entry name" value="Skp_dom_sf"/>
</dbReference>
<name>A0A1I0FCK8_9RHOB</name>
<dbReference type="EMBL" id="FOHO01000006">
    <property type="protein sequence ID" value="SET54932.1"/>
    <property type="molecule type" value="Genomic_DNA"/>
</dbReference>
<dbReference type="SUPFAM" id="SSF111384">
    <property type="entry name" value="OmpH-like"/>
    <property type="match status" value="1"/>
</dbReference>
<dbReference type="SMART" id="SM00935">
    <property type="entry name" value="OmpH"/>
    <property type="match status" value="1"/>
</dbReference>
<dbReference type="STRING" id="364199.SAMN04489858_106143"/>
<dbReference type="Gene3D" id="3.30.910.20">
    <property type="entry name" value="Skp domain"/>
    <property type="match status" value="1"/>
</dbReference>
<gene>
    <name evidence="3" type="ORF">SAMN04489858_106143</name>
</gene>
<dbReference type="GO" id="GO:0051082">
    <property type="term" value="F:unfolded protein binding"/>
    <property type="evidence" value="ECO:0007669"/>
    <property type="project" value="InterPro"/>
</dbReference>
<proteinExistence type="predicted"/>
<feature type="compositionally biased region" description="Low complexity" evidence="1">
    <location>
        <begin position="25"/>
        <end position="36"/>
    </location>
</feature>
<feature type="region of interest" description="Disordered" evidence="1">
    <location>
        <begin position="25"/>
        <end position="63"/>
    </location>
</feature>
<keyword evidence="4" id="KW-1185">Reference proteome</keyword>
<sequence>MIARSVTTCLLSVLLSGGSAAAQQAAPPPAAELAEPNTEATPDQGLPSRTIESDGNSPDPLAAPLLTVDQEALFARSAWGQRTQQLLEDAGSQIAAENERIAQELSDEEARLTEQRKALAPAEFRQRAEAFDARATRIRRERAQVVQELNARGEASRNAFYQAALPIMGDVMQQRGAVAVLDRRTVFVSLDAIDVTDVLVVELDRALGAGPEELPGPADDPAQD</sequence>
<evidence type="ECO:0000256" key="1">
    <source>
        <dbReference type="SAM" id="MobiDB-lite"/>
    </source>
</evidence>
<organism evidence="3 4">
    <name type="scientific">Paracoccus homiensis</name>
    <dbReference type="NCBI Taxonomy" id="364199"/>
    <lineage>
        <taxon>Bacteria</taxon>
        <taxon>Pseudomonadati</taxon>
        <taxon>Pseudomonadota</taxon>
        <taxon>Alphaproteobacteria</taxon>
        <taxon>Rhodobacterales</taxon>
        <taxon>Paracoccaceae</taxon>
        <taxon>Paracoccus</taxon>
    </lineage>
</organism>
<evidence type="ECO:0000313" key="3">
    <source>
        <dbReference type="EMBL" id="SET54932.1"/>
    </source>
</evidence>
<feature type="signal peptide" evidence="2">
    <location>
        <begin position="1"/>
        <end position="21"/>
    </location>
</feature>